<organism evidence="2 3">
    <name type="scientific">Timema podura</name>
    <name type="common">Walking stick</name>
    <dbReference type="NCBI Taxonomy" id="61482"/>
    <lineage>
        <taxon>Eukaryota</taxon>
        <taxon>Metazoa</taxon>
        <taxon>Ecdysozoa</taxon>
        <taxon>Arthropoda</taxon>
        <taxon>Hexapoda</taxon>
        <taxon>Insecta</taxon>
        <taxon>Pterygota</taxon>
        <taxon>Neoptera</taxon>
        <taxon>Polyneoptera</taxon>
        <taxon>Phasmatodea</taxon>
        <taxon>Timematodea</taxon>
        <taxon>Timematoidea</taxon>
        <taxon>Timematidae</taxon>
        <taxon>Timema</taxon>
    </lineage>
</organism>
<comment type="caution">
    <text evidence="2">The sequence shown here is derived from an EMBL/GenBank/DDBJ whole genome shotgun (WGS) entry which is preliminary data.</text>
</comment>
<evidence type="ECO:0000313" key="2">
    <source>
        <dbReference type="EMBL" id="CAG2067220.1"/>
    </source>
</evidence>
<dbReference type="Proteomes" id="UP001153148">
    <property type="component" value="Unassembled WGS sequence"/>
</dbReference>
<dbReference type="EMBL" id="CAJPIN010065105">
    <property type="protein sequence ID" value="CAG2067220.1"/>
    <property type="molecule type" value="Genomic_DNA"/>
</dbReference>
<name>A0ABN7PHH5_TIMPD</name>
<evidence type="ECO:0000256" key="1">
    <source>
        <dbReference type="SAM" id="MobiDB-lite"/>
    </source>
</evidence>
<feature type="non-terminal residue" evidence="2">
    <location>
        <position position="1"/>
    </location>
</feature>
<evidence type="ECO:0000313" key="3">
    <source>
        <dbReference type="Proteomes" id="UP001153148"/>
    </source>
</evidence>
<feature type="region of interest" description="Disordered" evidence="1">
    <location>
        <begin position="18"/>
        <end position="37"/>
    </location>
</feature>
<protein>
    <submittedName>
        <fullName evidence="2">Uncharacterized protein</fullName>
    </submittedName>
</protein>
<proteinExistence type="predicted"/>
<keyword evidence="3" id="KW-1185">Reference proteome</keyword>
<sequence length="280" mass="32777">QHFAHLYGPMILIEDKKGESLKGSQRHQSRLPKVDFRRRTFSAHHERQEPDPEELEIVASTETLRQAFRNNPYQKPVSESTISSTSTVRNSPYQKVQYLQLPVATRIRKYNIFNFNCPKQPISESTISSTSTVRKSPYHKIQYLQLQLFVTARIRNSYQKVQYLQLSTVRNSPYQKVQYLQLSTVRNSPYQKVQYLQLSTVRNSPYQKYHERYNPNLIDDDNQELSNQLEMRHRRSLRITHVAASSLADPAVSPDLGDRRVHSGQTRVLADILTYKRVDK</sequence>
<accession>A0ABN7PHH5</accession>
<reference evidence="2" key="1">
    <citation type="submission" date="2021-03" db="EMBL/GenBank/DDBJ databases">
        <authorList>
            <person name="Tran Van P."/>
        </authorList>
    </citation>
    <scope>NUCLEOTIDE SEQUENCE</scope>
</reference>
<gene>
    <name evidence="2" type="ORF">TPAB3V08_LOCUS14163</name>
</gene>